<comment type="caution">
    <text evidence="3">The sequence shown here is derived from an EMBL/GenBank/DDBJ whole genome shotgun (WGS) entry which is preliminary data.</text>
</comment>
<evidence type="ECO:0000313" key="4">
    <source>
        <dbReference type="Proteomes" id="UP000218113"/>
    </source>
</evidence>
<evidence type="ECO:0000313" key="3">
    <source>
        <dbReference type="EMBL" id="PCI27991.1"/>
    </source>
</evidence>
<keyword evidence="2" id="KW-0812">Transmembrane</keyword>
<keyword evidence="2" id="KW-1133">Transmembrane helix</keyword>
<dbReference type="Proteomes" id="UP000218113">
    <property type="component" value="Unassembled WGS sequence"/>
</dbReference>
<accession>A0A2A4T3V1</accession>
<reference evidence="4" key="1">
    <citation type="submission" date="2017-08" db="EMBL/GenBank/DDBJ databases">
        <title>A dynamic microbial community with high functional redundancy inhabits the cold, oxic subseafloor aquifer.</title>
        <authorList>
            <person name="Tully B.J."/>
            <person name="Wheat C.G."/>
            <person name="Glazer B.T."/>
            <person name="Huber J.A."/>
        </authorList>
    </citation>
    <scope>NUCLEOTIDE SEQUENCE [LARGE SCALE GENOMIC DNA]</scope>
</reference>
<sequence length="211" mass="24949">MTAYWILLGCGGLFFLLLSFPIKIRINSSPIFRFQASWAFINLSLVFQANDMEVDFRVFYKKINFAEKPKKAKKEPAKKPTPETVSSKKKKKTKAKKRFTFSFLQEIYHHPAIHKLLPCLLRYGKRLIKAGHIKQLKWDFGLKDFYYQGLLTGLTSMIPQRKRIKIQGNFEETNRFHLILHISIWKILSATTLLLIFFPYQKTFRLVKMLR</sequence>
<protein>
    <recommendedName>
        <fullName evidence="5">DUF2953 domain-containing protein</fullName>
    </recommendedName>
</protein>
<feature type="compositionally biased region" description="Basic and acidic residues" evidence="1">
    <location>
        <begin position="71"/>
        <end position="81"/>
    </location>
</feature>
<keyword evidence="2" id="KW-0472">Membrane</keyword>
<organism evidence="3 4">
    <name type="scientific">SAR324 cluster bacterium</name>
    <dbReference type="NCBI Taxonomy" id="2024889"/>
    <lineage>
        <taxon>Bacteria</taxon>
        <taxon>Deltaproteobacteria</taxon>
        <taxon>SAR324 cluster</taxon>
    </lineage>
</organism>
<dbReference type="EMBL" id="NVSR01000043">
    <property type="protein sequence ID" value="PCI27991.1"/>
    <property type="molecule type" value="Genomic_DNA"/>
</dbReference>
<dbReference type="AlphaFoldDB" id="A0A2A4T3V1"/>
<feature type="region of interest" description="Disordered" evidence="1">
    <location>
        <begin position="71"/>
        <end position="92"/>
    </location>
</feature>
<evidence type="ECO:0000256" key="2">
    <source>
        <dbReference type="SAM" id="Phobius"/>
    </source>
</evidence>
<evidence type="ECO:0000256" key="1">
    <source>
        <dbReference type="SAM" id="MobiDB-lite"/>
    </source>
</evidence>
<evidence type="ECO:0008006" key="5">
    <source>
        <dbReference type="Google" id="ProtNLM"/>
    </source>
</evidence>
<gene>
    <name evidence="3" type="ORF">COB67_07305</name>
</gene>
<feature type="transmembrane region" description="Helical" evidence="2">
    <location>
        <begin position="178"/>
        <end position="200"/>
    </location>
</feature>
<name>A0A2A4T3V1_9DELT</name>
<proteinExistence type="predicted"/>